<accession>A0A317C0Z8</accession>
<dbReference type="GO" id="GO:0016740">
    <property type="term" value="F:transferase activity"/>
    <property type="evidence" value="ECO:0007669"/>
    <property type="project" value="UniProtKB-KW"/>
</dbReference>
<name>A0A317C0Z8_9GAMM</name>
<keyword evidence="4" id="KW-1185">Reference proteome</keyword>
<dbReference type="AlphaFoldDB" id="A0A317C0Z8"/>
<dbReference type="CDD" id="cd00158">
    <property type="entry name" value="RHOD"/>
    <property type="match status" value="1"/>
</dbReference>
<protein>
    <submittedName>
        <fullName evidence="3">Sulfurtransferase</fullName>
    </submittedName>
</protein>
<feature type="domain" description="Rhodanese" evidence="2">
    <location>
        <begin position="102"/>
        <end position="214"/>
    </location>
</feature>
<keyword evidence="1" id="KW-0732">Signal</keyword>
<dbReference type="SMART" id="SM00450">
    <property type="entry name" value="RHOD"/>
    <property type="match status" value="1"/>
</dbReference>
<feature type="signal peptide" evidence="1">
    <location>
        <begin position="1"/>
        <end position="26"/>
    </location>
</feature>
<dbReference type="Pfam" id="PF00581">
    <property type="entry name" value="Rhodanese"/>
    <property type="match status" value="1"/>
</dbReference>
<dbReference type="OrthoDB" id="9784513at2"/>
<gene>
    <name evidence="3" type="ORF">DKW60_23300</name>
</gene>
<comment type="caution">
    <text evidence="3">The sequence shown here is derived from an EMBL/GenBank/DDBJ whole genome shotgun (WGS) entry which is preliminary data.</text>
</comment>
<dbReference type="RefSeq" id="WP_109840035.1">
    <property type="nucleotide sequence ID" value="NZ_QGKM01000136.1"/>
</dbReference>
<organism evidence="3 4">
    <name type="scientific">Leucothrix pacifica</name>
    <dbReference type="NCBI Taxonomy" id="1247513"/>
    <lineage>
        <taxon>Bacteria</taxon>
        <taxon>Pseudomonadati</taxon>
        <taxon>Pseudomonadota</taxon>
        <taxon>Gammaproteobacteria</taxon>
        <taxon>Thiotrichales</taxon>
        <taxon>Thiotrichaceae</taxon>
        <taxon>Leucothrix</taxon>
    </lineage>
</organism>
<evidence type="ECO:0000313" key="3">
    <source>
        <dbReference type="EMBL" id="PWQ92027.1"/>
    </source>
</evidence>
<evidence type="ECO:0000259" key="2">
    <source>
        <dbReference type="PROSITE" id="PS50206"/>
    </source>
</evidence>
<evidence type="ECO:0000313" key="4">
    <source>
        <dbReference type="Proteomes" id="UP000245539"/>
    </source>
</evidence>
<evidence type="ECO:0000256" key="1">
    <source>
        <dbReference type="SAM" id="SignalP"/>
    </source>
</evidence>
<dbReference type="InterPro" id="IPR036873">
    <property type="entry name" value="Rhodanese-like_dom_sf"/>
</dbReference>
<dbReference type="PROSITE" id="PS50206">
    <property type="entry name" value="RHODANESE_3"/>
    <property type="match status" value="1"/>
</dbReference>
<proteinExistence type="predicted"/>
<dbReference type="EMBL" id="QGKM01000136">
    <property type="protein sequence ID" value="PWQ92027.1"/>
    <property type="molecule type" value="Genomic_DNA"/>
</dbReference>
<reference evidence="3 4" key="1">
    <citation type="submission" date="2018-05" db="EMBL/GenBank/DDBJ databases">
        <title>Leucothrix arctica sp. nov., isolated from Arctic seawater.</title>
        <authorList>
            <person name="Choi A."/>
            <person name="Baek K."/>
        </authorList>
    </citation>
    <scope>NUCLEOTIDE SEQUENCE [LARGE SCALE GENOMIC DNA]</scope>
    <source>
        <strain evidence="3 4">JCM 18388</strain>
    </source>
</reference>
<sequence length="215" mass="24030">MPLKTHIIIGFTLLLLAISLITTASAENAVKITPTLEFVDVQHDGETIRIEREQNVENRLSNSFSKTSRACPPFCIQPANLLESVTTVAELEVLRFLDTQVKNGQGLLVDSRMPEWHEKGTIPGSVNIPFTILNKGLDSKHIVRIIELLGATQQNGKWDFSKVRDLMLFCNGPWCGQSTQAINNLAKIGYPEDKLFWYRGGMQAWQQLGLTVVIP</sequence>
<keyword evidence="3" id="KW-0808">Transferase</keyword>
<dbReference type="Gene3D" id="3.40.250.10">
    <property type="entry name" value="Rhodanese-like domain"/>
    <property type="match status" value="1"/>
</dbReference>
<dbReference type="InterPro" id="IPR001763">
    <property type="entry name" value="Rhodanese-like_dom"/>
</dbReference>
<feature type="chain" id="PRO_5016432800" evidence="1">
    <location>
        <begin position="27"/>
        <end position="215"/>
    </location>
</feature>
<dbReference type="Proteomes" id="UP000245539">
    <property type="component" value="Unassembled WGS sequence"/>
</dbReference>
<dbReference type="SUPFAM" id="SSF52821">
    <property type="entry name" value="Rhodanese/Cell cycle control phosphatase"/>
    <property type="match status" value="1"/>
</dbReference>